<accession>A0A2A2K9U5</accession>
<evidence type="ECO:0000256" key="1">
    <source>
        <dbReference type="SAM" id="MobiDB-lite"/>
    </source>
</evidence>
<organism evidence="2 3">
    <name type="scientific">Diploscapter pachys</name>
    <dbReference type="NCBI Taxonomy" id="2018661"/>
    <lineage>
        <taxon>Eukaryota</taxon>
        <taxon>Metazoa</taxon>
        <taxon>Ecdysozoa</taxon>
        <taxon>Nematoda</taxon>
        <taxon>Chromadorea</taxon>
        <taxon>Rhabditida</taxon>
        <taxon>Rhabditina</taxon>
        <taxon>Rhabditomorpha</taxon>
        <taxon>Rhabditoidea</taxon>
        <taxon>Rhabditidae</taxon>
        <taxon>Diploscapter</taxon>
    </lineage>
</organism>
<feature type="compositionally biased region" description="Basic and acidic residues" evidence="1">
    <location>
        <begin position="94"/>
        <end position="113"/>
    </location>
</feature>
<name>A0A2A2K9U5_9BILA</name>
<reference evidence="2 3" key="1">
    <citation type="journal article" date="2017" name="Curr. Biol.">
        <title>Genome architecture and evolution of a unichromosomal asexual nematode.</title>
        <authorList>
            <person name="Fradin H."/>
            <person name="Zegar C."/>
            <person name="Gutwein M."/>
            <person name="Lucas J."/>
            <person name="Kovtun M."/>
            <person name="Corcoran D."/>
            <person name="Baugh L.R."/>
            <person name="Kiontke K."/>
            <person name="Gunsalus K."/>
            <person name="Fitch D.H."/>
            <person name="Piano F."/>
        </authorList>
    </citation>
    <scope>NUCLEOTIDE SEQUENCE [LARGE SCALE GENOMIC DNA]</scope>
    <source>
        <strain evidence="2">PF1309</strain>
    </source>
</reference>
<gene>
    <name evidence="2" type="ORF">WR25_02530</name>
</gene>
<feature type="compositionally biased region" description="Basic and acidic residues" evidence="1">
    <location>
        <begin position="321"/>
        <end position="339"/>
    </location>
</feature>
<feature type="compositionally biased region" description="Low complexity" evidence="1">
    <location>
        <begin position="185"/>
        <end position="196"/>
    </location>
</feature>
<evidence type="ECO:0000313" key="3">
    <source>
        <dbReference type="Proteomes" id="UP000218231"/>
    </source>
</evidence>
<comment type="caution">
    <text evidence="2">The sequence shown here is derived from an EMBL/GenBank/DDBJ whole genome shotgun (WGS) entry which is preliminary data.</text>
</comment>
<feature type="compositionally biased region" description="Basic and acidic residues" evidence="1">
    <location>
        <begin position="173"/>
        <end position="183"/>
    </location>
</feature>
<proteinExistence type="predicted"/>
<feature type="compositionally biased region" description="Basic and acidic residues" evidence="1">
    <location>
        <begin position="197"/>
        <end position="212"/>
    </location>
</feature>
<dbReference type="EMBL" id="LIAE01009223">
    <property type="protein sequence ID" value="PAV70698.1"/>
    <property type="molecule type" value="Genomic_DNA"/>
</dbReference>
<sequence>MTADAEMVATTTKASEKHRCGGADAERQRQLLKGRVEAGRRAHLRLVEARNAKHQHDRGGRPIGAEQRAGRIAEAAGDPRHDQAAAKAPTTQHARGERLHRQRADRARHGDRTGLRCGEAEAELQHQRQQERLCPLCDPRQRPGDHRQAEGRHPHQRGVEDRIGHVTGVAEIGDAHAEARDQQDQGDQPGAGAARQLEAEQKAAERHARQDETDQIETGARIAAHLRHQQQRTDDAHHAEGDVEVENPAPVEPGDDDAADRWPQDRAGERGHDQPGQGLNHVFLGDAAQQDEAADRHHHRTADPLDEAGGDQRRQRPGLRAGDRTEQEHDDRPAEDAARAEAVGQRAACRDEQGERQQIAGEREAEAGGGRAEIAGHGGQGDGQHGPVELLHEQRGGDDQRDDAIAAGGSGRSALAAGDGFDCGRQTIADIGAHRSEVTSSPPHVVRSCSFARRGGMRRPASIVILTRFDGGVPSGVCARREPCRVVHGTTVCGST</sequence>
<feature type="region of interest" description="Disordered" evidence="1">
    <location>
        <begin position="1"/>
        <end position="25"/>
    </location>
</feature>
<dbReference type="Proteomes" id="UP000218231">
    <property type="component" value="Unassembled WGS sequence"/>
</dbReference>
<evidence type="ECO:0000313" key="2">
    <source>
        <dbReference type="EMBL" id="PAV70698.1"/>
    </source>
</evidence>
<feature type="compositionally biased region" description="Basic and acidic residues" evidence="1">
    <location>
        <begin position="259"/>
        <end position="273"/>
    </location>
</feature>
<keyword evidence="3" id="KW-1185">Reference proteome</keyword>
<feature type="compositionally biased region" description="Basic and acidic residues" evidence="1">
    <location>
        <begin position="390"/>
        <end position="404"/>
    </location>
</feature>
<feature type="compositionally biased region" description="Basic and acidic residues" evidence="1">
    <location>
        <begin position="14"/>
        <end position="25"/>
    </location>
</feature>
<feature type="region of interest" description="Disordered" evidence="1">
    <location>
        <begin position="127"/>
        <end position="418"/>
    </location>
</feature>
<feature type="compositionally biased region" description="Basic and acidic residues" evidence="1">
    <location>
        <begin position="348"/>
        <end position="366"/>
    </location>
</feature>
<protein>
    <submittedName>
        <fullName evidence="2">Uncharacterized protein</fullName>
    </submittedName>
</protein>
<feature type="compositionally biased region" description="Basic and acidic residues" evidence="1">
    <location>
        <begin position="231"/>
        <end position="241"/>
    </location>
</feature>
<dbReference type="AlphaFoldDB" id="A0A2A2K9U5"/>
<feature type="region of interest" description="Disordered" evidence="1">
    <location>
        <begin position="47"/>
        <end position="113"/>
    </location>
</feature>
<feature type="compositionally biased region" description="Basic and acidic residues" evidence="1">
    <location>
        <begin position="139"/>
        <end position="164"/>
    </location>
</feature>
<feature type="compositionally biased region" description="Gly residues" evidence="1">
    <location>
        <begin position="367"/>
        <end position="384"/>
    </location>
</feature>